<dbReference type="InterPro" id="IPR055170">
    <property type="entry name" value="GFO_IDH_MocA-like_dom"/>
</dbReference>
<dbReference type="InterPro" id="IPR036291">
    <property type="entry name" value="NAD(P)-bd_dom_sf"/>
</dbReference>
<dbReference type="InterPro" id="IPR051450">
    <property type="entry name" value="Gfo/Idh/MocA_Oxidoreductases"/>
</dbReference>
<accession>Q12ZI6</accession>
<dbReference type="Pfam" id="PF01408">
    <property type="entry name" value="GFO_IDH_MocA"/>
    <property type="match status" value="1"/>
</dbReference>
<proteinExistence type="predicted"/>
<dbReference type="PANTHER" id="PTHR43377">
    <property type="entry name" value="BILIVERDIN REDUCTASE A"/>
    <property type="match status" value="1"/>
</dbReference>
<dbReference type="STRING" id="259564.Mbur_0122"/>
<feature type="domain" description="GFO/IDH/MocA-like oxidoreductase" evidence="2">
    <location>
        <begin position="131"/>
        <end position="236"/>
    </location>
</feature>
<dbReference type="Gene3D" id="3.40.50.720">
    <property type="entry name" value="NAD(P)-binding Rossmann-like Domain"/>
    <property type="match status" value="1"/>
</dbReference>
<gene>
    <name evidence="3" type="ordered locus">Mbur_0122</name>
</gene>
<dbReference type="GO" id="GO:0000166">
    <property type="term" value="F:nucleotide binding"/>
    <property type="evidence" value="ECO:0007669"/>
    <property type="project" value="InterPro"/>
</dbReference>
<dbReference type="InterPro" id="IPR053561">
    <property type="entry name" value="UDP-GlcNAc_3-dehydrogenase"/>
</dbReference>
<evidence type="ECO:0000259" key="1">
    <source>
        <dbReference type="Pfam" id="PF01408"/>
    </source>
</evidence>
<sequence length="313" mass="34569">MIMIRVGVIGVGAMGQHHVRIYSEMEEVELVGISDVDQKRVQELADQYGVKAFTDHNKLLDEGLDAVSIVVPTTLHKKVTLDAINSNTNVLVEKPIADTLENADIMIEAAEKAGLTLMVGHIERFNPATSKMKEIIESGLLGRIVSISTRRVGPYNPRIRDVGIILDLGVHDIDAISYMYASNVSEVYAIAGKDVHSQEDHASIMLRFEDNRAGVANTNWLTPHKVRKMEVIGVDGVGYLDYIDQTVTIHDANWVRDAKVEKGEPLAKELEHFIECTRTGKRPIVSGIEGKHALNVALAAIESYNTNKLVKIK</sequence>
<dbReference type="AlphaFoldDB" id="Q12ZI6"/>
<reference evidence="4" key="1">
    <citation type="journal article" date="2009" name="ISME J.">
        <title>The genome sequence of the psychrophilic archaeon, Methanococcoides burtonii: the role of genome evolution in cold adaptation.</title>
        <authorList>
            <person name="Allen M.A."/>
            <person name="Lauro F.M."/>
            <person name="Williams T.J."/>
            <person name="Burg D."/>
            <person name="Siddiqui K.S."/>
            <person name="De Francisci D."/>
            <person name="Chong K.W."/>
            <person name="Pilak O."/>
            <person name="Chew H.H."/>
            <person name="De Maere M.Z."/>
            <person name="Ting L."/>
            <person name="Katrib M."/>
            <person name="Ng C."/>
            <person name="Sowers K.R."/>
            <person name="Galperin M.Y."/>
            <person name="Anderson I.J."/>
            <person name="Ivanova N."/>
            <person name="Dalin E."/>
            <person name="Martinez M."/>
            <person name="Lapidus A."/>
            <person name="Hauser L."/>
            <person name="Land M."/>
            <person name="Thomas T."/>
            <person name="Cavicchioli R."/>
        </authorList>
    </citation>
    <scope>NUCLEOTIDE SEQUENCE [LARGE SCALE GENOMIC DNA]</scope>
    <source>
        <strain evidence="4">DSM 6242 / NBRC 107633 / OCM 468 / ACE-M</strain>
    </source>
</reference>
<evidence type="ECO:0000259" key="2">
    <source>
        <dbReference type="Pfam" id="PF22725"/>
    </source>
</evidence>
<evidence type="ECO:0000313" key="4">
    <source>
        <dbReference type="Proteomes" id="UP000001979"/>
    </source>
</evidence>
<dbReference type="PANTHER" id="PTHR43377:SF1">
    <property type="entry name" value="BILIVERDIN REDUCTASE A"/>
    <property type="match status" value="1"/>
</dbReference>
<dbReference type="InterPro" id="IPR000683">
    <property type="entry name" value="Gfo/Idh/MocA-like_OxRdtase_N"/>
</dbReference>
<keyword evidence="4" id="KW-1185">Reference proteome</keyword>
<name>Q12ZI6_METBU</name>
<protein>
    <submittedName>
        <fullName evidence="3">Oxidoreductase family protein</fullName>
    </submittedName>
</protein>
<dbReference type="Proteomes" id="UP000001979">
    <property type="component" value="Chromosome"/>
</dbReference>
<dbReference type="Gene3D" id="3.30.360.10">
    <property type="entry name" value="Dihydrodipicolinate Reductase, domain 2"/>
    <property type="match status" value="1"/>
</dbReference>
<dbReference type="EMBL" id="CP000300">
    <property type="protein sequence ID" value="ABE51140.1"/>
    <property type="molecule type" value="Genomic_DNA"/>
</dbReference>
<feature type="domain" description="Gfo/Idh/MocA-like oxidoreductase N-terminal" evidence="1">
    <location>
        <begin position="4"/>
        <end position="121"/>
    </location>
</feature>
<dbReference type="NCBIfam" id="NF040723">
    <property type="entry name" value="UDP-GlcNAcDh_Arch"/>
    <property type="match status" value="1"/>
</dbReference>
<dbReference type="SUPFAM" id="SSF55347">
    <property type="entry name" value="Glyceraldehyde-3-phosphate dehydrogenase-like, C-terminal domain"/>
    <property type="match status" value="1"/>
</dbReference>
<dbReference type="KEGG" id="mbu:Mbur_0122"/>
<dbReference type="SUPFAM" id="SSF51735">
    <property type="entry name" value="NAD(P)-binding Rossmann-fold domains"/>
    <property type="match status" value="1"/>
</dbReference>
<organism evidence="3 4">
    <name type="scientific">Methanococcoides burtonii (strain DSM 6242 / NBRC 107633 / OCM 468 / ACE-M)</name>
    <dbReference type="NCBI Taxonomy" id="259564"/>
    <lineage>
        <taxon>Archaea</taxon>
        <taxon>Methanobacteriati</taxon>
        <taxon>Methanobacteriota</taxon>
        <taxon>Stenosarchaea group</taxon>
        <taxon>Methanomicrobia</taxon>
        <taxon>Methanosarcinales</taxon>
        <taxon>Methanosarcinaceae</taxon>
        <taxon>Methanococcoides</taxon>
    </lineage>
</organism>
<evidence type="ECO:0000313" key="3">
    <source>
        <dbReference type="EMBL" id="ABE51140.1"/>
    </source>
</evidence>
<dbReference type="HOGENOM" id="CLU_023194_10_2_2"/>
<dbReference type="Pfam" id="PF22725">
    <property type="entry name" value="GFO_IDH_MocA_C3"/>
    <property type="match status" value="1"/>
</dbReference>